<dbReference type="Proteomes" id="UP000032076">
    <property type="component" value="Unassembled WGS sequence"/>
</dbReference>
<dbReference type="EMBL" id="JXLU01000020">
    <property type="protein sequence ID" value="KIO73860.1"/>
    <property type="molecule type" value="Genomic_DNA"/>
</dbReference>
<evidence type="ECO:0000313" key="1">
    <source>
        <dbReference type="EMBL" id="KIO73860.1"/>
    </source>
</evidence>
<sequence length="51" mass="5925">MTEEGNFRKLPPPESEAVNLISIIKKIKTEINKLTLIMIIIKIVIDNDYHF</sequence>
<name>A0ABD4ABW4_9BACI</name>
<comment type="caution">
    <text evidence="1">The sequence shown here is derived from an EMBL/GenBank/DDBJ whole genome shotgun (WGS) entry which is preliminary data.</text>
</comment>
<evidence type="ECO:0000313" key="2">
    <source>
        <dbReference type="Proteomes" id="UP000032076"/>
    </source>
</evidence>
<accession>A0ABD4ABW4</accession>
<gene>
    <name evidence="1" type="ORF">B4167_1807</name>
</gene>
<proteinExistence type="predicted"/>
<protein>
    <submittedName>
        <fullName evidence="1">Uncharacterized protein</fullName>
    </submittedName>
</protein>
<dbReference type="AlphaFoldDB" id="A0ABD4ABW4"/>
<reference evidence="1 2" key="1">
    <citation type="submission" date="2015-01" db="EMBL/GenBank/DDBJ databases">
        <title>Draft Genome Sequences of Four Bacillus thermoamylovorans Strains, Isolated From Food Products.</title>
        <authorList>
            <person name="Krawcyk A.O."/>
            <person name="Berendsen E.M."/>
            <person name="Eijlander R.T."/>
            <person name="de Jong A."/>
            <person name="Wells-Bennik M."/>
            <person name="Kuipers O.P."/>
        </authorList>
    </citation>
    <scope>NUCLEOTIDE SEQUENCE [LARGE SCALE GENOMIC DNA]</scope>
    <source>
        <strain evidence="1 2">B4167</strain>
    </source>
</reference>
<organism evidence="1 2">
    <name type="scientific">Caldibacillus thermoamylovorans</name>
    <dbReference type="NCBI Taxonomy" id="35841"/>
    <lineage>
        <taxon>Bacteria</taxon>
        <taxon>Bacillati</taxon>
        <taxon>Bacillota</taxon>
        <taxon>Bacilli</taxon>
        <taxon>Bacillales</taxon>
        <taxon>Bacillaceae</taxon>
        <taxon>Caldibacillus</taxon>
    </lineage>
</organism>